<evidence type="ECO:0000313" key="2">
    <source>
        <dbReference type="EMBL" id="PWN27208.1"/>
    </source>
</evidence>
<keyword evidence="3" id="KW-1185">Reference proteome</keyword>
<feature type="transmembrane region" description="Helical" evidence="1">
    <location>
        <begin position="383"/>
        <end position="401"/>
    </location>
</feature>
<name>A0A316UQZ2_9BASI</name>
<protein>
    <submittedName>
        <fullName evidence="2">Uncharacterized protein</fullName>
    </submittedName>
</protein>
<keyword evidence="1" id="KW-1133">Transmembrane helix</keyword>
<feature type="transmembrane region" description="Helical" evidence="1">
    <location>
        <begin position="179"/>
        <end position="197"/>
    </location>
</feature>
<sequence length="502" mass="54409">MTAIDMTASSAWSFTLAATPALLSYIFVARVSWGTAARVWHLRRIAFIYDAQRPFEATDQQEAEDVEQTKSTMKQKLAFCAIFMAAILGYFLVVFAAIQGKPFEAQPLNILVQAIPYLGAATASYYASLGTYKLSYVNSNPSRALCRKQHKGKGEDLLQVVKTNHADDGTDTPPPRIRVASAVVASIVGLLLASIPYGPLLDYTFFAVGTWCAATTSGLQTAVGFAMSLALSTKRPFRALVVLVCAIYTLGLCISAALIFSGGDDGGSKSHSTKEDLDLFGAPAFMHVSSLIFAFHYLQTTGLLLTLLAIGARFDIAVKAAQHGRKTYNISREMATSVLEESRSLCRPVKGADGKFRIPIVTTSYAQACPHGKPMTLADSTTFRAGLIVSAVVFLFSVPLHESSVNVMTPSDGRLLLLWNVPAIAATPFAVIVMMWSARKAPLSLWGYAEDWSAPKVPKADEVDETAEVANLLGEAEAGQGEKEGMWLREDWDCDGEWSEKW</sequence>
<dbReference type="Proteomes" id="UP000245884">
    <property type="component" value="Unassembled WGS sequence"/>
</dbReference>
<feature type="transmembrane region" description="Helical" evidence="1">
    <location>
        <begin position="12"/>
        <end position="33"/>
    </location>
</feature>
<dbReference type="AlphaFoldDB" id="A0A316UQZ2"/>
<feature type="transmembrane region" description="Helical" evidence="1">
    <location>
        <begin position="239"/>
        <end position="260"/>
    </location>
</feature>
<accession>A0A316UQZ2</accession>
<organism evidence="2 3">
    <name type="scientific">Jaminaea rosea</name>
    <dbReference type="NCBI Taxonomy" id="1569628"/>
    <lineage>
        <taxon>Eukaryota</taxon>
        <taxon>Fungi</taxon>
        <taxon>Dikarya</taxon>
        <taxon>Basidiomycota</taxon>
        <taxon>Ustilaginomycotina</taxon>
        <taxon>Exobasidiomycetes</taxon>
        <taxon>Microstromatales</taxon>
        <taxon>Microstromatales incertae sedis</taxon>
        <taxon>Jaminaea</taxon>
    </lineage>
</organism>
<dbReference type="RefSeq" id="XP_025361820.1">
    <property type="nucleotide sequence ID" value="XM_025506373.1"/>
</dbReference>
<proteinExistence type="predicted"/>
<evidence type="ECO:0000313" key="3">
    <source>
        <dbReference type="Proteomes" id="UP000245884"/>
    </source>
</evidence>
<gene>
    <name evidence="2" type="ORF">BDZ90DRAFT_232756</name>
</gene>
<dbReference type="GeneID" id="37028196"/>
<reference evidence="2 3" key="1">
    <citation type="journal article" date="2018" name="Mol. Biol. Evol.">
        <title>Broad Genomic Sampling Reveals a Smut Pathogenic Ancestry of the Fungal Clade Ustilaginomycotina.</title>
        <authorList>
            <person name="Kijpornyongpan T."/>
            <person name="Mondo S.J."/>
            <person name="Barry K."/>
            <person name="Sandor L."/>
            <person name="Lee J."/>
            <person name="Lipzen A."/>
            <person name="Pangilinan J."/>
            <person name="LaButti K."/>
            <person name="Hainaut M."/>
            <person name="Henrissat B."/>
            <person name="Grigoriev I.V."/>
            <person name="Spatafora J.W."/>
            <person name="Aime M.C."/>
        </authorList>
    </citation>
    <scope>NUCLEOTIDE SEQUENCE [LARGE SCALE GENOMIC DNA]</scope>
    <source>
        <strain evidence="2 3">MCA 5214</strain>
    </source>
</reference>
<feature type="transmembrane region" description="Helical" evidence="1">
    <location>
        <begin position="110"/>
        <end position="129"/>
    </location>
</feature>
<feature type="transmembrane region" description="Helical" evidence="1">
    <location>
        <begin position="416"/>
        <end position="436"/>
    </location>
</feature>
<dbReference type="EMBL" id="KZ819669">
    <property type="protein sequence ID" value="PWN27208.1"/>
    <property type="molecule type" value="Genomic_DNA"/>
</dbReference>
<keyword evidence="1" id="KW-0472">Membrane</keyword>
<keyword evidence="1" id="KW-0812">Transmembrane</keyword>
<evidence type="ECO:0000256" key="1">
    <source>
        <dbReference type="SAM" id="Phobius"/>
    </source>
</evidence>
<feature type="transmembrane region" description="Helical" evidence="1">
    <location>
        <begin position="77"/>
        <end position="98"/>
    </location>
</feature>
<feature type="transmembrane region" description="Helical" evidence="1">
    <location>
        <begin position="203"/>
        <end position="227"/>
    </location>
</feature>